<reference evidence="1 2" key="2">
    <citation type="submission" date="2023-12" db="EMBL/GenBank/DDBJ databases">
        <title>Description of an unclassified Opitutus bacterium of Verrucomicrobiota.</title>
        <authorList>
            <person name="Zhang D.-F."/>
        </authorList>
    </citation>
    <scope>NUCLEOTIDE SEQUENCE [LARGE SCALE GENOMIC DNA]</scope>
    <source>
        <strain evidence="1 2">WL0086</strain>
    </source>
</reference>
<gene>
    <name evidence="1" type="ORF">K1X11_013880</name>
</gene>
<evidence type="ECO:0000313" key="1">
    <source>
        <dbReference type="EMBL" id="WRQ85898.1"/>
    </source>
</evidence>
<dbReference type="RefSeq" id="WP_221032716.1">
    <property type="nucleotide sequence ID" value="NZ_CP139781.1"/>
</dbReference>
<dbReference type="EMBL" id="CP139781">
    <property type="protein sequence ID" value="WRQ85898.1"/>
    <property type="molecule type" value="Genomic_DNA"/>
</dbReference>
<keyword evidence="2" id="KW-1185">Reference proteome</keyword>
<evidence type="ECO:0000313" key="2">
    <source>
        <dbReference type="Proteomes" id="UP000738431"/>
    </source>
</evidence>
<protein>
    <submittedName>
        <fullName evidence="1">Uncharacterized protein</fullName>
    </submittedName>
</protein>
<reference evidence="1 2" key="1">
    <citation type="submission" date="2021-08" db="EMBL/GenBank/DDBJ databases">
        <authorList>
            <person name="Zhang D."/>
            <person name="Zhang A."/>
            <person name="Wang L."/>
        </authorList>
    </citation>
    <scope>NUCLEOTIDE SEQUENCE [LARGE SCALE GENOMIC DNA]</scope>
    <source>
        <strain evidence="1 2">WL0086</strain>
    </source>
</reference>
<sequence length="45" mass="5178">MKAIFRRWLRWVNAVTDAWLAPEFVSRTGESPSAAKPTHHFPRVG</sequence>
<accession>A0ABZ1C3S9</accession>
<proteinExistence type="predicted"/>
<name>A0ABZ1C3S9_9BACT</name>
<organism evidence="1 2">
    <name type="scientific">Actomonas aquatica</name>
    <dbReference type="NCBI Taxonomy" id="2866162"/>
    <lineage>
        <taxon>Bacteria</taxon>
        <taxon>Pseudomonadati</taxon>
        <taxon>Verrucomicrobiota</taxon>
        <taxon>Opitutia</taxon>
        <taxon>Opitutales</taxon>
        <taxon>Opitutaceae</taxon>
        <taxon>Actomonas</taxon>
    </lineage>
</organism>
<dbReference type="Proteomes" id="UP000738431">
    <property type="component" value="Chromosome"/>
</dbReference>